<sequence>MDNPTMHPLRSLAVSILLASAVTCCQRTPPAKTSAADAAKAAGAKTEAAPVRDPMTALNQTARGAYRTAKERILRGLGPTMVVEGDKLVFLHDGQREEAVIHPRAYHELKTLDHVPLALDALIGDSDGPVDLGRLTAMRELRAHIAPAEQAFLAHGHPAASVERQKRILASSVALMDDVLDRRTLAHAAYVQFARATAPLLLASVDEAARMELDAIHANVSRWRAAMPASAWSRLRVVVISSHMARDQSLQMQYFQRLLGEPGEGRRIVFAEGLWEESKALDLEATHILDARLAESFFGDATRMHRDLLADAAAAYLPKLLPAAP</sequence>
<evidence type="ECO:0000313" key="1">
    <source>
        <dbReference type="EMBL" id="WXB11900.1"/>
    </source>
</evidence>
<dbReference type="Proteomes" id="UP001370348">
    <property type="component" value="Chromosome"/>
</dbReference>
<reference evidence="1 2" key="1">
    <citation type="submission" date="2021-12" db="EMBL/GenBank/DDBJ databases">
        <title>Discovery of the Pendulisporaceae a myxobacterial family with distinct sporulation behavior and unique specialized metabolism.</title>
        <authorList>
            <person name="Garcia R."/>
            <person name="Popoff A."/>
            <person name="Bader C.D."/>
            <person name="Loehr J."/>
            <person name="Walesch S."/>
            <person name="Walt C."/>
            <person name="Boldt J."/>
            <person name="Bunk B."/>
            <person name="Haeckl F.J.F.P.J."/>
            <person name="Gunesch A.P."/>
            <person name="Birkelbach J."/>
            <person name="Nuebel U."/>
            <person name="Pietschmann T."/>
            <person name="Bach T."/>
            <person name="Mueller R."/>
        </authorList>
    </citation>
    <scope>NUCLEOTIDE SEQUENCE [LARGE SCALE GENOMIC DNA]</scope>
    <source>
        <strain evidence="1 2">MSr11954</strain>
    </source>
</reference>
<proteinExistence type="predicted"/>
<name>A0ABZ2LMA3_9BACT</name>
<accession>A0ABZ2LMA3</accession>
<dbReference type="EMBL" id="CP089984">
    <property type="protein sequence ID" value="WXB11900.1"/>
    <property type="molecule type" value="Genomic_DNA"/>
</dbReference>
<organism evidence="1 2">
    <name type="scientific">Pendulispora albinea</name>
    <dbReference type="NCBI Taxonomy" id="2741071"/>
    <lineage>
        <taxon>Bacteria</taxon>
        <taxon>Pseudomonadati</taxon>
        <taxon>Myxococcota</taxon>
        <taxon>Myxococcia</taxon>
        <taxon>Myxococcales</taxon>
        <taxon>Sorangiineae</taxon>
        <taxon>Pendulisporaceae</taxon>
        <taxon>Pendulispora</taxon>
    </lineage>
</organism>
<gene>
    <name evidence="1" type="ORF">LZC94_29090</name>
</gene>
<keyword evidence="2" id="KW-1185">Reference proteome</keyword>
<dbReference type="RefSeq" id="WP_394821515.1">
    <property type="nucleotide sequence ID" value="NZ_CP089984.1"/>
</dbReference>
<protein>
    <submittedName>
        <fullName evidence="1">Uncharacterized protein</fullName>
    </submittedName>
</protein>
<evidence type="ECO:0000313" key="2">
    <source>
        <dbReference type="Proteomes" id="UP001370348"/>
    </source>
</evidence>